<dbReference type="GO" id="GO:0008726">
    <property type="term" value="F:alkanesulfonate monooxygenase activity"/>
    <property type="evidence" value="ECO:0007669"/>
    <property type="project" value="TreeGrafter"/>
</dbReference>
<keyword evidence="2" id="KW-0288">FMN</keyword>
<evidence type="ECO:0000256" key="3">
    <source>
        <dbReference type="ARBA" id="ARBA00023002"/>
    </source>
</evidence>
<dbReference type="Pfam" id="PF00296">
    <property type="entry name" value="Bac_luciferase"/>
    <property type="match status" value="1"/>
</dbReference>
<dbReference type="InterPro" id="IPR050172">
    <property type="entry name" value="SsuD_RutA_monooxygenase"/>
</dbReference>
<dbReference type="SUPFAM" id="SSF51679">
    <property type="entry name" value="Bacterial luciferase-like"/>
    <property type="match status" value="1"/>
</dbReference>
<name>A0A6J6GJQ9_9ZZZZ</name>
<dbReference type="InterPro" id="IPR019952">
    <property type="entry name" value="F420_OxRdatse_Rv1855c_pred"/>
</dbReference>
<dbReference type="Gene3D" id="3.20.20.30">
    <property type="entry name" value="Luciferase-like domain"/>
    <property type="match status" value="1"/>
</dbReference>
<dbReference type="InterPro" id="IPR011251">
    <property type="entry name" value="Luciferase-like_dom"/>
</dbReference>
<evidence type="ECO:0000259" key="5">
    <source>
        <dbReference type="Pfam" id="PF00296"/>
    </source>
</evidence>
<keyword evidence="3" id="KW-0560">Oxidoreductase</keyword>
<proteinExistence type="predicted"/>
<evidence type="ECO:0000256" key="2">
    <source>
        <dbReference type="ARBA" id="ARBA00022643"/>
    </source>
</evidence>
<dbReference type="NCBIfam" id="TIGR03560">
    <property type="entry name" value="F420_Rv1855c"/>
    <property type="match status" value="1"/>
</dbReference>
<dbReference type="PANTHER" id="PTHR42847">
    <property type="entry name" value="ALKANESULFONATE MONOOXYGENASE"/>
    <property type="match status" value="1"/>
</dbReference>
<protein>
    <submittedName>
        <fullName evidence="6">Unannotated protein</fullName>
    </submittedName>
</protein>
<organism evidence="6">
    <name type="scientific">freshwater metagenome</name>
    <dbReference type="NCBI Taxonomy" id="449393"/>
    <lineage>
        <taxon>unclassified sequences</taxon>
        <taxon>metagenomes</taxon>
        <taxon>ecological metagenomes</taxon>
    </lineage>
</organism>
<keyword evidence="4" id="KW-0503">Monooxygenase</keyword>
<evidence type="ECO:0000313" key="6">
    <source>
        <dbReference type="EMBL" id="CAB4599135.1"/>
    </source>
</evidence>
<feature type="domain" description="Luciferase-like" evidence="5">
    <location>
        <begin position="6"/>
        <end position="249"/>
    </location>
</feature>
<reference evidence="6" key="1">
    <citation type="submission" date="2020-05" db="EMBL/GenBank/DDBJ databases">
        <authorList>
            <person name="Chiriac C."/>
            <person name="Salcher M."/>
            <person name="Ghai R."/>
            <person name="Kavagutti S V."/>
        </authorList>
    </citation>
    <scope>NUCLEOTIDE SEQUENCE</scope>
</reference>
<dbReference type="GO" id="GO:0046306">
    <property type="term" value="P:alkanesulfonate catabolic process"/>
    <property type="evidence" value="ECO:0007669"/>
    <property type="project" value="TreeGrafter"/>
</dbReference>
<evidence type="ECO:0000256" key="4">
    <source>
        <dbReference type="ARBA" id="ARBA00023033"/>
    </source>
</evidence>
<accession>A0A6J6GJQ9</accession>
<dbReference type="InterPro" id="IPR036661">
    <property type="entry name" value="Luciferase-like_sf"/>
</dbReference>
<evidence type="ECO:0000256" key="1">
    <source>
        <dbReference type="ARBA" id="ARBA00022630"/>
    </source>
</evidence>
<gene>
    <name evidence="6" type="ORF">UFOPK1835_00261</name>
</gene>
<dbReference type="PANTHER" id="PTHR42847:SF4">
    <property type="entry name" value="ALKANESULFONATE MONOOXYGENASE-RELATED"/>
    <property type="match status" value="1"/>
</dbReference>
<dbReference type="EMBL" id="CAEZUP010000006">
    <property type="protein sequence ID" value="CAB4599135.1"/>
    <property type="molecule type" value="Genomic_DNA"/>
</dbReference>
<dbReference type="AlphaFoldDB" id="A0A6J6GJQ9"/>
<sequence length="310" mass="33358">MELRIFVEPQQGASYRQQLAVAQTAEMLGFDGFFRSDHYLRMGAGSPLPGPTDSWVTLGAIARETSTIRLGTLVASATFRLPGPLAVAVAQIDDMSNGRIELGLGAGWFGDEHTAYGIPFPVLGERFDRLEEQLEIITGLWNTPDDSQYTFEGRHYGLVGSPAIPKPVQPGGPPIIIGGFGPTRTPALAAKYANEFNMPFPAVDSFIEQRDRVRAACESIGRDPDTMIMSVAQIVCCGSTEGDVIRRAATIGRATGELRQNGAAGSPAEVLDKLATFAEAGASRVYLQLMDLDDLDHLHVIAEEVAKLLP</sequence>
<keyword evidence="1" id="KW-0285">Flavoprotein</keyword>